<dbReference type="InterPro" id="IPR000326">
    <property type="entry name" value="PAP2/HPO"/>
</dbReference>
<dbReference type="EMBL" id="MFFF01000025">
    <property type="protein sequence ID" value="OGE98871.1"/>
    <property type="molecule type" value="Genomic_DNA"/>
</dbReference>
<comment type="caution">
    <text evidence="3">The sequence shown here is derived from an EMBL/GenBank/DDBJ whole genome shotgun (WGS) entry which is preliminary data.</text>
</comment>
<dbReference type="AlphaFoldDB" id="A0A1F5Q9J2"/>
<accession>A0A1F5Q9J2</accession>
<evidence type="ECO:0000313" key="3">
    <source>
        <dbReference type="EMBL" id="OGE98871.1"/>
    </source>
</evidence>
<keyword evidence="1" id="KW-0812">Transmembrane</keyword>
<sequence>MAQYSLPAGCNTPTGRCWIYFYDKKYGIIIFAGAAFLSIARVYLGAHYPTDVLAGAAVGVGSAYIISKLFSRYFRY</sequence>
<dbReference type="Gene3D" id="1.20.144.10">
    <property type="entry name" value="Phosphatidic acid phosphatase type 2/haloperoxidase"/>
    <property type="match status" value="1"/>
</dbReference>
<protein>
    <recommendedName>
        <fullName evidence="2">Phosphatidic acid phosphatase type 2/haloperoxidase domain-containing protein</fullName>
    </recommendedName>
</protein>
<proteinExistence type="predicted"/>
<evidence type="ECO:0000313" key="4">
    <source>
        <dbReference type="Proteomes" id="UP000177235"/>
    </source>
</evidence>
<keyword evidence="1" id="KW-1133">Transmembrane helix</keyword>
<organism evidence="3 4">
    <name type="scientific">Candidatus Doudnabacteria bacterium RIFCSPLOWO2_02_FULL_48_13</name>
    <dbReference type="NCBI Taxonomy" id="1817845"/>
    <lineage>
        <taxon>Bacteria</taxon>
        <taxon>Candidatus Doudnaibacteriota</taxon>
    </lineage>
</organism>
<evidence type="ECO:0000259" key="2">
    <source>
        <dbReference type="Pfam" id="PF01569"/>
    </source>
</evidence>
<feature type="transmembrane region" description="Helical" evidence="1">
    <location>
        <begin position="52"/>
        <end position="70"/>
    </location>
</feature>
<reference evidence="3 4" key="1">
    <citation type="journal article" date="2016" name="Nat. Commun.">
        <title>Thousands of microbial genomes shed light on interconnected biogeochemical processes in an aquifer system.</title>
        <authorList>
            <person name="Anantharaman K."/>
            <person name="Brown C.T."/>
            <person name="Hug L.A."/>
            <person name="Sharon I."/>
            <person name="Castelle C.J."/>
            <person name="Probst A.J."/>
            <person name="Thomas B.C."/>
            <person name="Singh A."/>
            <person name="Wilkins M.J."/>
            <person name="Karaoz U."/>
            <person name="Brodie E.L."/>
            <person name="Williams K.H."/>
            <person name="Hubbard S.S."/>
            <person name="Banfield J.F."/>
        </authorList>
    </citation>
    <scope>NUCLEOTIDE SEQUENCE [LARGE SCALE GENOMIC DNA]</scope>
</reference>
<evidence type="ECO:0000256" key="1">
    <source>
        <dbReference type="SAM" id="Phobius"/>
    </source>
</evidence>
<feature type="domain" description="Phosphatidic acid phosphatase type 2/haloperoxidase" evidence="2">
    <location>
        <begin position="19"/>
        <end position="72"/>
    </location>
</feature>
<keyword evidence="1" id="KW-0472">Membrane</keyword>
<dbReference type="Proteomes" id="UP000177235">
    <property type="component" value="Unassembled WGS sequence"/>
</dbReference>
<dbReference type="Pfam" id="PF01569">
    <property type="entry name" value="PAP2"/>
    <property type="match status" value="1"/>
</dbReference>
<feature type="transmembrane region" description="Helical" evidence="1">
    <location>
        <begin position="26"/>
        <end position="46"/>
    </location>
</feature>
<dbReference type="InterPro" id="IPR036938">
    <property type="entry name" value="PAP2/HPO_sf"/>
</dbReference>
<dbReference type="SUPFAM" id="SSF48317">
    <property type="entry name" value="Acid phosphatase/Vanadium-dependent haloperoxidase"/>
    <property type="match status" value="1"/>
</dbReference>
<name>A0A1F5Q9J2_9BACT</name>
<gene>
    <name evidence="3" type="ORF">A3J05_03200</name>
</gene>